<evidence type="ECO:0000256" key="3">
    <source>
        <dbReference type="ARBA" id="ARBA00022723"/>
    </source>
</evidence>
<evidence type="ECO:0000256" key="4">
    <source>
        <dbReference type="ARBA" id="ARBA00022801"/>
    </source>
</evidence>
<dbReference type="GO" id="GO:0016787">
    <property type="term" value="F:hydrolase activity"/>
    <property type="evidence" value="ECO:0007669"/>
    <property type="project" value="UniProtKB-KW"/>
</dbReference>
<organism evidence="6 7">
    <name type="scientific">Robbsia andropogonis</name>
    <dbReference type="NCBI Taxonomy" id="28092"/>
    <lineage>
        <taxon>Bacteria</taxon>
        <taxon>Pseudomonadati</taxon>
        <taxon>Pseudomonadota</taxon>
        <taxon>Betaproteobacteria</taxon>
        <taxon>Burkholderiales</taxon>
        <taxon>Burkholderiaceae</taxon>
        <taxon>Robbsia</taxon>
    </lineage>
</organism>
<dbReference type="RefSeq" id="WP_024904789.1">
    <property type="nucleotide sequence ID" value="NZ_CADFGU010000004.1"/>
</dbReference>
<dbReference type="InterPro" id="IPR011234">
    <property type="entry name" value="Fumarylacetoacetase-like_C"/>
</dbReference>
<dbReference type="EMBL" id="LAQU01000002">
    <property type="protein sequence ID" value="KKB64842.1"/>
    <property type="molecule type" value="Genomic_DNA"/>
</dbReference>
<dbReference type="PATRIC" id="fig|28092.6.peg.503"/>
<comment type="similarity">
    <text evidence="2">Belongs to the FAH family.</text>
</comment>
<keyword evidence="6" id="KW-0413">Isomerase</keyword>
<keyword evidence="4" id="KW-0378">Hydrolase</keyword>
<keyword evidence="7" id="KW-1185">Reference proteome</keyword>
<evidence type="ECO:0000256" key="1">
    <source>
        <dbReference type="ARBA" id="ARBA00001946"/>
    </source>
</evidence>
<comment type="cofactor">
    <cofactor evidence="1">
        <name>Mg(2+)</name>
        <dbReference type="ChEBI" id="CHEBI:18420"/>
    </cofactor>
</comment>
<accession>A0A0F5K5M7</accession>
<dbReference type="InterPro" id="IPR051121">
    <property type="entry name" value="FAH"/>
</dbReference>
<dbReference type="GO" id="GO:0016853">
    <property type="term" value="F:isomerase activity"/>
    <property type="evidence" value="ECO:0007669"/>
    <property type="project" value="UniProtKB-KW"/>
</dbReference>
<dbReference type="Gene3D" id="3.90.850.10">
    <property type="entry name" value="Fumarylacetoacetase-like, C-terminal domain"/>
    <property type="match status" value="1"/>
</dbReference>
<evidence type="ECO:0000313" key="7">
    <source>
        <dbReference type="Proteomes" id="UP000033618"/>
    </source>
</evidence>
<dbReference type="Pfam" id="PF01557">
    <property type="entry name" value="FAA_hydrolase"/>
    <property type="match status" value="1"/>
</dbReference>
<protein>
    <submittedName>
        <fullName evidence="6">2-hydroxyhepta-2,4-diene-1,7-dioate isomerase</fullName>
    </submittedName>
</protein>
<dbReference type="Proteomes" id="UP000033618">
    <property type="component" value="Unassembled WGS sequence"/>
</dbReference>
<reference evidence="6 7" key="1">
    <citation type="submission" date="2015-03" db="EMBL/GenBank/DDBJ databases">
        <title>Draft Genome Sequence of Burkholderia andropogonis type strain ICMP2807, isolated from Sorghum bicolor.</title>
        <authorList>
            <person name="Lopes-Santos L."/>
            <person name="Castro D.B."/>
            <person name="Ottoboni L.M."/>
            <person name="Park D."/>
            <person name="Weirc B.S."/>
            <person name="Destefano S.A."/>
        </authorList>
    </citation>
    <scope>NUCLEOTIDE SEQUENCE [LARGE SCALE GENOMIC DNA]</scope>
    <source>
        <strain evidence="6 7">ICMP2807</strain>
    </source>
</reference>
<dbReference type="InterPro" id="IPR036663">
    <property type="entry name" value="Fumarylacetoacetase_C_sf"/>
</dbReference>
<evidence type="ECO:0000256" key="2">
    <source>
        <dbReference type="ARBA" id="ARBA00010211"/>
    </source>
</evidence>
<keyword evidence="3" id="KW-0479">Metal-binding</keyword>
<comment type="caution">
    <text evidence="6">The sequence shown here is derived from an EMBL/GenBank/DDBJ whole genome shotgun (WGS) entry which is preliminary data.</text>
</comment>
<dbReference type="PANTHER" id="PTHR42796:SF4">
    <property type="entry name" value="FUMARYLACETOACETATE HYDROLASE DOMAIN-CONTAINING PROTEIN 2A"/>
    <property type="match status" value="1"/>
</dbReference>
<dbReference type="PANTHER" id="PTHR42796">
    <property type="entry name" value="FUMARYLACETOACETATE HYDROLASE DOMAIN-CONTAINING PROTEIN 2A-RELATED"/>
    <property type="match status" value="1"/>
</dbReference>
<dbReference type="AlphaFoldDB" id="A0A0F5K5M7"/>
<dbReference type="FunFam" id="3.90.850.10:FF:000002">
    <property type="entry name" value="2-hydroxyhepta-2,4-diene-1,7-dioate isomerase"/>
    <property type="match status" value="1"/>
</dbReference>
<evidence type="ECO:0000259" key="5">
    <source>
        <dbReference type="Pfam" id="PF01557"/>
    </source>
</evidence>
<evidence type="ECO:0000313" key="6">
    <source>
        <dbReference type="EMBL" id="KKB64842.1"/>
    </source>
</evidence>
<gene>
    <name evidence="6" type="ORF">WM40_02160</name>
</gene>
<feature type="domain" description="Fumarylacetoacetase-like C-terminal" evidence="5">
    <location>
        <begin position="72"/>
        <end position="277"/>
    </location>
</feature>
<dbReference type="SUPFAM" id="SSF56529">
    <property type="entry name" value="FAH"/>
    <property type="match status" value="1"/>
</dbReference>
<proteinExistence type="inferred from homology"/>
<dbReference type="OrthoDB" id="9805307at2"/>
<dbReference type="GO" id="GO:0019752">
    <property type="term" value="P:carboxylic acid metabolic process"/>
    <property type="evidence" value="ECO:0007669"/>
    <property type="project" value="UniProtKB-ARBA"/>
</dbReference>
<sequence length="281" mass="30631">MKLCRFGAPGEERPGLVDPQGRIRDLSAHVADIDGSQLSPKRLAAIAALSLDMLPIVEGAVRYGPPVKSASKFIAIGTNYRDHAEEANLPIPDEPLVFFKAISCLSGPNDDIVQPPHSTKLDWELELGVVIGTRARYVSEADALDHVAGYTIVNDVTDRGFQFQSSQWDKGKGCDTFGPVGPWLVTRDDIPDPHNLDMWLEVDGVRRQAGNSKTMIFSVPQIVSYLSHYMTLEPGDIICTGTPPGVGLGIKPTPIFLNQGETVHLWIDGLGEQRQKVIAAR</sequence>
<name>A0A0F5K5M7_9BURK</name>
<dbReference type="STRING" id="28092.WM40_02160"/>
<dbReference type="GO" id="GO:0046872">
    <property type="term" value="F:metal ion binding"/>
    <property type="evidence" value="ECO:0007669"/>
    <property type="project" value="UniProtKB-KW"/>
</dbReference>